<organism evidence="10 11">
    <name type="scientific">Thermostichus vulcanus str. 'Rupite'</name>
    <dbReference type="NCBI Taxonomy" id="2813851"/>
    <lineage>
        <taxon>Bacteria</taxon>
        <taxon>Bacillati</taxon>
        <taxon>Cyanobacteriota</taxon>
        <taxon>Cyanophyceae</taxon>
        <taxon>Thermostichales</taxon>
        <taxon>Thermostichaceae</taxon>
        <taxon>Thermostichus</taxon>
    </lineage>
</organism>
<dbReference type="EC" id="2.5.1.39" evidence="9"/>
<feature type="transmembrane region" description="Helical" evidence="9">
    <location>
        <begin position="177"/>
        <end position="197"/>
    </location>
</feature>
<evidence type="ECO:0000256" key="2">
    <source>
        <dbReference type="ARBA" id="ARBA00004141"/>
    </source>
</evidence>
<dbReference type="NCBIfam" id="NF009514">
    <property type="entry name" value="PRK12873.1"/>
    <property type="match status" value="1"/>
</dbReference>
<dbReference type="Gene3D" id="1.20.120.1780">
    <property type="entry name" value="UbiA prenyltransferase"/>
    <property type="match status" value="1"/>
</dbReference>
<dbReference type="InterPro" id="IPR030470">
    <property type="entry name" value="UbiA_prenylTrfase_CS"/>
</dbReference>
<evidence type="ECO:0000256" key="1">
    <source>
        <dbReference type="ARBA" id="ARBA00001946"/>
    </source>
</evidence>
<keyword evidence="5 9" id="KW-0808">Transferase</keyword>
<comment type="caution">
    <text evidence="10">The sequence shown here is derived from an EMBL/GenBank/DDBJ whole genome shotgun (WGS) entry which is preliminary data.</text>
</comment>
<dbReference type="EMBL" id="JAFIRA010000001">
    <property type="protein sequence ID" value="MCJ2541364.1"/>
    <property type="molecule type" value="Genomic_DNA"/>
</dbReference>
<dbReference type="Gene3D" id="1.10.357.140">
    <property type="entry name" value="UbiA prenyltransferase"/>
    <property type="match status" value="1"/>
</dbReference>
<feature type="transmembrane region" description="Helical" evidence="9">
    <location>
        <begin position="223"/>
        <end position="254"/>
    </location>
</feature>
<sequence length="300" mass="32095">MSASPPAPWATGAAILRLLRWHKPAGRLILMIPALWGAFLAGRGIPPWPLVGIIILGTLATSGAGCVINDLWDRNLDPLVERTRNRPLASRELTVGVAIITLLVSLACAAGLALFLNPVSFALCVAAVPVILLYPAAKRVFPVPQLVLALAWGFAVLISWTAVSGQDPETPLWEGGLAWLWLATVLWTLGFDTVYALSDREDDERAGIHSSARFFGRLTPTAVGFFFLGTSIALLGVGLTLGLHGVYFASWVIATSMWGRQTWQLHQVDAPPTLYPAIFGQNVVQGFILLAGMIGGSLLA</sequence>
<keyword evidence="6 9" id="KW-0812">Transmembrane</keyword>
<dbReference type="PANTHER" id="PTHR11048">
    <property type="entry name" value="PRENYLTRANSFERASES"/>
    <property type="match status" value="1"/>
</dbReference>
<evidence type="ECO:0000313" key="11">
    <source>
        <dbReference type="Proteomes" id="UP000830835"/>
    </source>
</evidence>
<comment type="catalytic activity">
    <reaction evidence="9">
        <text>all-trans-nonaprenyl diphosphate + 4-hydroxybenzoate = 4-hydroxy-3-(all-trans-nonaprenyl)benzoate + diphosphate</text>
        <dbReference type="Rhea" id="RHEA:17709"/>
        <dbReference type="ChEBI" id="CHEBI:17879"/>
        <dbReference type="ChEBI" id="CHEBI:33019"/>
        <dbReference type="ChEBI" id="CHEBI:58391"/>
        <dbReference type="ChEBI" id="CHEBI:84502"/>
        <dbReference type="EC" id="2.5.1.39"/>
    </reaction>
</comment>
<evidence type="ECO:0000256" key="3">
    <source>
        <dbReference type="ARBA" id="ARBA00005985"/>
    </source>
</evidence>
<evidence type="ECO:0000256" key="7">
    <source>
        <dbReference type="ARBA" id="ARBA00022989"/>
    </source>
</evidence>
<keyword evidence="9" id="KW-0460">Magnesium</keyword>
<comment type="function">
    <text evidence="9">Catalyzes the prenylation of para-hydroxybenzoate (PHB) with an all-trans polyprenyl group. Mediates the second step in the final reaction sequence of plastoquinone-9 (PQ-9) biosynthesis, which is the condensation of the polyisoprenoid side chain with PHB, generating the first membrane-bound Q intermediate 4-hydroxy-3-solanesylbenzoate.</text>
</comment>
<protein>
    <recommendedName>
        <fullName evidence="9">4-hydroxybenzoate solanesyltransferase</fullName>
        <ecNumber evidence="9">2.5.1.39</ecNumber>
    </recommendedName>
    <alternativeName>
        <fullName evidence="9">4-HB polyprenyltransferase</fullName>
    </alternativeName>
</protein>
<dbReference type="InterPro" id="IPR000537">
    <property type="entry name" value="UbiA_prenyltransferase"/>
</dbReference>
<feature type="transmembrane region" description="Helical" evidence="9">
    <location>
        <begin position="48"/>
        <end position="72"/>
    </location>
</feature>
<keyword evidence="11" id="KW-1185">Reference proteome</keyword>
<name>A0ABT0C6N7_THEVL</name>
<evidence type="ECO:0000256" key="9">
    <source>
        <dbReference type="HAMAP-Rule" id="MF_01635"/>
    </source>
</evidence>
<dbReference type="NCBIfam" id="TIGR01474">
    <property type="entry name" value="ubiA_proteo"/>
    <property type="match status" value="1"/>
</dbReference>
<feature type="transmembrane region" description="Helical" evidence="9">
    <location>
        <begin position="93"/>
        <end position="113"/>
    </location>
</feature>
<proteinExistence type="inferred from homology"/>
<feature type="transmembrane region" description="Helical" evidence="9">
    <location>
        <begin position="274"/>
        <end position="299"/>
    </location>
</feature>
<evidence type="ECO:0000256" key="8">
    <source>
        <dbReference type="ARBA" id="ARBA00023136"/>
    </source>
</evidence>
<dbReference type="InterPro" id="IPR006370">
    <property type="entry name" value="HB_polyprenyltransferase-like"/>
</dbReference>
<accession>A0ABT0C6N7</accession>
<comment type="subcellular location">
    <subcellularLocation>
        <location evidence="9">Cell inner membrane</location>
        <topology evidence="9">Multi-pass membrane protein</topology>
    </subcellularLocation>
    <subcellularLocation>
        <location evidence="2">Membrane</location>
        <topology evidence="2">Multi-pass membrane protein</topology>
    </subcellularLocation>
</comment>
<evidence type="ECO:0000256" key="4">
    <source>
        <dbReference type="ARBA" id="ARBA00022519"/>
    </source>
</evidence>
<dbReference type="PROSITE" id="PS00943">
    <property type="entry name" value="UBIA"/>
    <property type="match status" value="1"/>
</dbReference>
<dbReference type="HAMAP" id="MF_01635">
    <property type="entry name" value="UbiA"/>
    <property type="match status" value="1"/>
</dbReference>
<dbReference type="PANTHER" id="PTHR11048:SF28">
    <property type="entry name" value="4-HYDROXYBENZOATE POLYPRENYLTRANSFERASE, MITOCHONDRIAL"/>
    <property type="match status" value="1"/>
</dbReference>
<dbReference type="Proteomes" id="UP000830835">
    <property type="component" value="Unassembled WGS sequence"/>
</dbReference>
<gene>
    <name evidence="9" type="primary">plqA</name>
    <name evidence="10" type="ORF">JX360_00335</name>
</gene>
<keyword evidence="9" id="KW-1003">Cell membrane</keyword>
<reference evidence="10" key="1">
    <citation type="submission" date="2021-02" db="EMBL/GenBank/DDBJ databases">
        <title>The CRISPR/cas machinery reduction and long-range gene transfer in the hot spring cyanobacterium Synechococcus.</title>
        <authorList>
            <person name="Dvorak P."/>
            <person name="Jahodarova E."/>
            <person name="Hasler P."/>
            <person name="Poulickova A."/>
        </authorList>
    </citation>
    <scope>NUCLEOTIDE SEQUENCE</scope>
    <source>
        <strain evidence="10">Rupite</strain>
    </source>
</reference>
<dbReference type="InterPro" id="IPR044878">
    <property type="entry name" value="UbiA_sf"/>
</dbReference>
<comment type="cofactor">
    <cofactor evidence="1 9">
        <name>Mg(2+)</name>
        <dbReference type="ChEBI" id="CHEBI:18420"/>
    </cofactor>
</comment>
<feature type="transmembrane region" description="Helical" evidence="9">
    <location>
        <begin position="25"/>
        <end position="42"/>
    </location>
</feature>
<comment type="similarity">
    <text evidence="3 9">Belongs to the UbiA prenyltransferase family.</text>
</comment>
<dbReference type="Pfam" id="PF01040">
    <property type="entry name" value="UbiA"/>
    <property type="match status" value="1"/>
</dbReference>
<dbReference type="InterPro" id="IPR039653">
    <property type="entry name" value="Prenyltransferase"/>
</dbReference>
<evidence type="ECO:0000313" key="10">
    <source>
        <dbReference type="EMBL" id="MCJ2541364.1"/>
    </source>
</evidence>
<keyword evidence="4 9" id="KW-0997">Cell inner membrane</keyword>
<evidence type="ECO:0000256" key="6">
    <source>
        <dbReference type="ARBA" id="ARBA00022692"/>
    </source>
</evidence>
<keyword evidence="7 9" id="KW-1133">Transmembrane helix</keyword>
<feature type="transmembrane region" description="Helical" evidence="9">
    <location>
        <begin position="119"/>
        <end position="137"/>
    </location>
</feature>
<dbReference type="CDD" id="cd13959">
    <property type="entry name" value="PT_UbiA_COQ2"/>
    <property type="match status" value="1"/>
</dbReference>
<dbReference type="RefSeq" id="WP_244348367.1">
    <property type="nucleotide sequence ID" value="NZ_JAFIRA010000001.1"/>
</dbReference>
<feature type="transmembrane region" description="Helical" evidence="9">
    <location>
        <begin position="146"/>
        <end position="165"/>
    </location>
</feature>
<keyword evidence="8 9" id="KW-0472">Membrane</keyword>
<evidence type="ECO:0000256" key="5">
    <source>
        <dbReference type="ARBA" id="ARBA00022679"/>
    </source>
</evidence>